<dbReference type="SUPFAM" id="SSF56112">
    <property type="entry name" value="Protein kinase-like (PK-like)"/>
    <property type="match status" value="1"/>
</dbReference>
<dbReference type="PANTHER" id="PTHR47829:SF1">
    <property type="entry name" value="HAD FAMILY PHOSPHATASE"/>
    <property type="match status" value="1"/>
</dbReference>
<dbReference type="InterPro" id="IPR052898">
    <property type="entry name" value="ACAD10-like"/>
</dbReference>
<dbReference type="Pfam" id="PF01636">
    <property type="entry name" value="APH"/>
    <property type="match status" value="1"/>
</dbReference>
<protein>
    <submittedName>
        <fullName evidence="2">Phosphotransferase family protein</fullName>
    </submittedName>
</protein>
<dbReference type="AlphaFoldDB" id="A0A9D7TDL2"/>
<evidence type="ECO:0000313" key="2">
    <source>
        <dbReference type="EMBL" id="MBL0005244.1"/>
    </source>
</evidence>
<proteinExistence type="predicted"/>
<dbReference type="InterPro" id="IPR011009">
    <property type="entry name" value="Kinase-like_dom_sf"/>
</dbReference>
<name>A0A9D7TDL2_9MICO</name>
<evidence type="ECO:0000313" key="3">
    <source>
        <dbReference type="Proteomes" id="UP000886632"/>
    </source>
</evidence>
<organism evidence="2 3">
    <name type="scientific">Candidatus Phosphoribacter hodrii</name>
    <dbReference type="NCBI Taxonomy" id="2953743"/>
    <lineage>
        <taxon>Bacteria</taxon>
        <taxon>Bacillati</taxon>
        <taxon>Actinomycetota</taxon>
        <taxon>Actinomycetes</taxon>
        <taxon>Micrococcales</taxon>
        <taxon>Dermatophilaceae</taxon>
        <taxon>Candidatus Phosphoribacter</taxon>
    </lineage>
</organism>
<dbReference type="Proteomes" id="UP000886632">
    <property type="component" value="Unassembled WGS sequence"/>
</dbReference>
<dbReference type="InterPro" id="IPR041726">
    <property type="entry name" value="ACAD10_11_N"/>
</dbReference>
<reference evidence="2" key="1">
    <citation type="submission" date="2020-10" db="EMBL/GenBank/DDBJ databases">
        <title>Connecting structure to function with the recovery of over 1000 high-quality activated sludge metagenome-assembled genomes encoding full-length rRNA genes using long-read sequencing.</title>
        <authorList>
            <person name="Singleton C.M."/>
            <person name="Petriglieri F."/>
            <person name="Kristensen J.M."/>
            <person name="Kirkegaard R.H."/>
            <person name="Michaelsen T.Y."/>
            <person name="Andersen M.H."/>
            <person name="Karst S.M."/>
            <person name="Dueholm M.S."/>
            <person name="Nielsen P.H."/>
            <person name="Albertsen M."/>
        </authorList>
    </citation>
    <scope>NUCLEOTIDE SEQUENCE</scope>
    <source>
        <strain evidence="2">Ribe_18-Q3-R11-54_MAXAC.001</strain>
    </source>
</reference>
<sequence length="370" mass="40257">MTAASGAGSSGAGPVRDEDAFDVPRVASWLRENATDARGLDGIPEVGQFGGGASNLTYLLRYAASPTAPAGRDLVLRRPPAGTKAKGAHDMRREHDLQAALAPVFPLVPRMVACCQDHEVLGSDFYVMERVAGIILRRNLPAELGLDADTTRRLCVAAVDTLADLHAVDVDAAGLAGLGRGPGYVGRQVAGWSERYRKARTPDVPDAEAVMAWLAAEQPPDVATVLIHNDFRFDNLILDPTDPTRIVGVLDWELATVGDPLMDLGSALAYWVQADDDLVMQRMRRQPTHAPGMLTRAEVVGRYTERAGLVVSPEQWRFYEVFGLFRLAVIAQQIYYRFVHGQTTNPAFAEFGAAVAYLDYRSRSILKSRG</sequence>
<comment type="caution">
    <text evidence="2">The sequence shown here is derived from an EMBL/GenBank/DDBJ whole genome shotgun (WGS) entry which is preliminary data.</text>
</comment>
<dbReference type="InterPro" id="IPR002575">
    <property type="entry name" value="Aminoglycoside_PTrfase"/>
</dbReference>
<dbReference type="Gene3D" id="3.90.1200.10">
    <property type="match status" value="1"/>
</dbReference>
<dbReference type="CDD" id="cd05154">
    <property type="entry name" value="ACAD10_11_N-like"/>
    <property type="match status" value="1"/>
</dbReference>
<gene>
    <name evidence="2" type="ORF">IPP00_15135</name>
</gene>
<accession>A0A9D7TDL2</accession>
<evidence type="ECO:0000259" key="1">
    <source>
        <dbReference type="Pfam" id="PF01636"/>
    </source>
</evidence>
<dbReference type="Gene3D" id="3.30.200.20">
    <property type="entry name" value="Phosphorylase Kinase, domain 1"/>
    <property type="match status" value="1"/>
</dbReference>
<dbReference type="PANTHER" id="PTHR47829">
    <property type="entry name" value="HYDROLASE, PUTATIVE (AFU_ORTHOLOGUE AFUA_1G12880)-RELATED"/>
    <property type="match status" value="1"/>
</dbReference>
<dbReference type="EMBL" id="JADKGK010000024">
    <property type="protein sequence ID" value="MBL0005244.1"/>
    <property type="molecule type" value="Genomic_DNA"/>
</dbReference>
<feature type="domain" description="Aminoglycoside phosphotransferase" evidence="1">
    <location>
        <begin position="48"/>
        <end position="286"/>
    </location>
</feature>